<keyword evidence="2" id="KW-1185">Reference proteome</keyword>
<proteinExistence type="predicted"/>
<keyword evidence="1" id="KW-0067">ATP-binding</keyword>
<dbReference type="Proteomes" id="UP001168096">
    <property type="component" value="Unassembled WGS sequence"/>
</dbReference>
<accession>A0ACC7MD85</accession>
<sequence length="727" mass="75775">MRAQRGPSLSLRHLLVLLTATGLLPLAALGAWSVHLAAEYHQGEQERALLDLARALSSAVDAELDGTVATLASIARTPALGAGNVRAFYPVARDQARAQPEWLGVILADGDGNMVFRTTAPFDAPPQPVADPSSLRQALLLRRPVIGHVARGKGGRAAVPVRFPVSDAAGHPYVLTAVVQPDRIMRALARQQVPPGSVISVLDGDGAIVARSHGQGDHVGGPPSPSLARLIRLNGPESAGATVTLEGNAVTTAYTRLSRYGWTVAVGAPPAGWAGGPGFAWYGAGIALSLALSIGLATLLARRIVRRIATLAAGAAALGAGTDPVVPTSRIEEIDAMGAALRAAGARRAAHERDREDALELARQAGRAKDEFLAVLGHELRNPLAPIAGALDLMDLRDDAASRRERGIMRRQVAHLKHLVDDLLDVSRIASGKLRIDVAPVDLAAVVRHAVAARPDQPLRLQAPAALWIAGDEHRLAQVLGNLLSNAARFGSTDTHVVLERVGGEARLVVADNGVGMDTALAQRVFEPFYQAPQPLVHHSGLGLGLAIVQRIVELHGGRVSAHSDGPGLGSRFEIVLPLGAPPSATAPAPIRAASRPLRVLVVDDNEDAAALTAAILRELGHEVKAAHTANAALDVQAAWPPDVAILDIGLPDMDGYALAAAMRRAAVKPLRLTALTGYGRQAGVAAHAPPDDAAFDLHLTKPASLDDLRRALDANDADASSDPAPA</sequence>
<evidence type="ECO:0000313" key="2">
    <source>
        <dbReference type="Proteomes" id="UP001168096"/>
    </source>
</evidence>
<comment type="caution">
    <text evidence="1">The sequence shown here is derived from an EMBL/GenBank/DDBJ whole genome shotgun (WGS) entry which is preliminary data.</text>
</comment>
<dbReference type="EMBL" id="JASNRB020000006">
    <property type="protein sequence ID" value="MFJ1468306.1"/>
    <property type="molecule type" value="Genomic_DNA"/>
</dbReference>
<name>A0ACC7MD85_9BURK</name>
<keyword evidence="1" id="KW-0547">Nucleotide-binding</keyword>
<organism evidence="1 2">
    <name type="scientific">Massilia orientalis</name>
    <dbReference type="NCBI Taxonomy" id="3050128"/>
    <lineage>
        <taxon>Bacteria</taxon>
        <taxon>Pseudomonadati</taxon>
        <taxon>Pseudomonadota</taxon>
        <taxon>Betaproteobacteria</taxon>
        <taxon>Burkholderiales</taxon>
        <taxon>Oxalobacteraceae</taxon>
        <taxon>Telluria group</taxon>
        <taxon>Massilia</taxon>
    </lineage>
</organism>
<reference evidence="1" key="1">
    <citation type="submission" date="2024-11" db="EMBL/GenBank/DDBJ databases">
        <title>Description of Massilia orientalis sp. nov., isolated from rhizosphere soil of Ageratina adenophora.</title>
        <authorList>
            <person name="Wang Y."/>
        </authorList>
    </citation>
    <scope>NUCLEOTIDE SEQUENCE</scope>
    <source>
        <strain evidence="1">YIM B02787</strain>
    </source>
</reference>
<gene>
    <name evidence="1" type="ORF">QPK29_011350</name>
</gene>
<protein>
    <submittedName>
        <fullName evidence="1">ATP-binding protein</fullName>
    </submittedName>
</protein>
<evidence type="ECO:0000313" key="1">
    <source>
        <dbReference type="EMBL" id="MFJ1468306.1"/>
    </source>
</evidence>